<keyword evidence="4 6" id="KW-1133">Transmembrane helix</keyword>
<reference evidence="8 9" key="1">
    <citation type="submission" date="2016-11" db="EMBL/GenBank/DDBJ databases">
        <title>Mixed transmission modes and dynamic genome evolution in an obligate animal-bacterial symbiosis.</title>
        <authorList>
            <person name="Russell S.L."/>
            <person name="Corbett-Detig R.B."/>
            <person name="Cavanaugh C.M."/>
        </authorList>
    </citation>
    <scope>NUCLEOTIDE SEQUENCE [LARGE SCALE GENOMIC DNA]</scope>
    <source>
        <strain evidence="8">Se-Cadez</strain>
    </source>
</reference>
<feature type="transmembrane region" description="Helical" evidence="6">
    <location>
        <begin position="36"/>
        <end position="55"/>
    </location>
</feature>
<gene>
    <name evidence="8" type="ORF">BOW51_08825</name>
</gene>
<evidence type="ECO:0000256" key="5">
    <source>
        <dbReference type="ARBA" id="ARBA00023136"/>
    </source>
</evidence>
<keyword evidence="5 6" id="KW-0472">Membrane</keyword>
<proteinExistence type="predicted"/>
<evidence type="ECO:0000313" key="9">
    <source>
        <dbReference type="Proteomes" id="UP000190896"/>
    </source>
</evidence>
<accession>A0A1T2KT98</accession>
<keyword evidence="2" id="KW-1003">Cell membrane</keyword>
<evidence type="ECO:0000256" key="6">
    <source>
        <dbReference type="SAM" id="Phobius"/>
    </source>
</evidence>
<evidence type="ECO:0000256" key="1">
    <source>
        <dbReference type="ARBA" id="ARBA00004651"/>
    </source>
</evidence>
<dbReference type="RefSeq" id="WP_078487655.1">
    <property type="nucleotide sequence ID" value="NZ_MPRJ01000055.1"/>
</dbReference>
<name>A0A1T2KT98_9GAMM</name>
<keyword evidence="9" id="KW-1185">Reference proteome</keyword>
<dbReference type="OrthoDB" id="8455471at2"/>
<dbReference type="GO" id="GO:0005886">
    <property type="term" value="C:plasma membrane"/>
    <property type="evidence" value="ECO:0007669"/>
    <property type="project" value="UniProtKB-SubCell"/>
</dbReference>
<dbReference type="AlphaFoldDB" id="A0A1T2KT98"/>
<dbReference type="Pfam" id="PF13396">
    <property type="entry name" value="PLDc_N"/>
    <property type="match status" value="1"/>
</dbReference>
<comment type="subcellular location">
    <subcellularLocation>
        <location evidence="1">Cell membrane</location>
        <topology evidence="1">Multi-pass membrane protein</topology>
    </subcellularLocation>
</comment>
<dbReference type="Proteomes" id="UP000190896">
    <property type="component" value="Unassembled WGS sequence"/>
</dbReference>
<evidence type="ECO:0000259" key="7">
    <source>
        <dbReference type="Pfam" id="PF13396"/>
    </source>
</evidence>
<dbReference type="InterPro" id="IPR027379">
    <property type="entry name" value="CLS_N"/>
</dbReference>
<organism evidence="8 9">
    <name type="scientific">Solemya velesiana gill symbiont</name>
    <dbReference type="NCBI Taxonomy" id="1918948"/>
    <lineage>
        <taxon>Bacteria</taxon>
        <taxon>Pseudomonadati</taxon>
        <taxon>Pseudomonadota</taxon>
        <taxon>Gammaproteobacteria</taxon>
        <taxon>sulfur-oxidizing symbionts</taxon>
    </lineage>
</organism>
<evidence type="ECO:0000256" key="3">
    <source>
        <dbReference type="ARBA" id="ARBA00022692"/>
    </source>
</evidence>
<evidence type="ECO:0000313" key="8">
    <source>
        <dbReference type="EMBL" id="OOZ36088.1"/>
    </source>
</evidence>
<evidence type="ECO:0000256" key="4">
    <source>
        <dbReference type="ARBA" id="ARBA00022989"/>
    </source>
</evidence>
<evidence type="ECO:0000256" key="2">
    <source>
        <dbReference type="ARBA" id="ARBA00022475"/>
    </source>
</evidence>
<comment type="caution">
    <text evidence="8">The sequence shown here is derived from an EMBL/GenBank/DDBJ whole genome shotgun (WGS) entry which is preliminary data.</text>
</comment>
<feature type="transmembrane region" description="Helical" evidence="6">
    <location>
        <begin position="6"/>
        <end position="24"/>
    </location>
</feature>
<dbReference type="EMBL" id="MPRJ01000055">
    <property type="protein sequence ID" value="OOZ36088.1"/>
    <property type="molecule type" value="Genomic_DNA"/>
</dbReference>
<feature type="domain" description="Cardiolipin synthase N-terminal" evidence="7">
    <location>
        <begin position="15"/>
        <end position="57"/>
    </location>
</feature>
<sequence length="60" mass="6386">MLDTGTGLIGLLILIADIYAIIKIVQSASSTLSKAIWIVIVLFFPVIGLVAWFLIGPKGT</sequence>
<protein>
    <recommendedName>
        <fullName evidence="7">Cardiolipin synthase N-terminal domain-containing protein</fullName>
    </recommendedName>
</protein>
<keyword evidence="3 6" id="KW-0812">Transmembrane</keyword>